<dbReference type="AlphaFoldDB" id="A0A4D4L0W4"/>
<organism evidence="2 3">
    <name type="scientific">Streptomyces violaceusniger</name>
    <dbReference type="NCBI Taxonomy" id="68280"/>
    <lineage>
        <taxon>Bacteria</taxon>
        <taxon>Bacillati</taxon>
        <taxon>Actinomycetota</taxon>
        <taxon>Actinomycetes</taxon>
        <taxon>Kitasatosporales</taxon>
        <taxon>Streptomycetaceae</taxon>
        <taxon>Streptomyces</taxon>
        <taxon>Streptomyces violaceusniger group</taxon>
    </lineage>
</organism>
<feature type="compositionally biased region" description="Low complexity" evidence="1">
    <location>
        <begin position="1"/>
        <end position="17"/>
    </location>
</feature>
<feature type="region of interest" description="Disordered" evidence="1">
    <location>
        <begin position="1"/>
        <end position="55"/>
    </location>
</feature>
<sequence length="87" mass="9116">MSARATAAAMSPAWSEAPQADAMPSETEAMPSERGTANRKRAAEAERSPRLGRETGWIRSKSFNIPVSSGASVAGRSAAVGHGVLRY</sequence>
<protein>
    <submittedName>
        <fullName evidence="2">Uncharacterized protein</fullName>
    </submittedName>
</protein>
<dbReference type="EMBL" id="BJHW01000001">
    <property type="protein sequence ID" value="GDY54805.1"/>
    <property type="molecule type" value="Genomic_DNA"/>
</dbReference>
<evidence type="ECO:0000313" key="2">
    <source>
        <dbReference type="EMBL" id="GDY54805.1"/>
    </source>
</evidence>
<evidence type="ECO:0000313" key="3">
    <source>
        <dbReference type="Proteomes" id="UP000301309"/>
    </source>
</evidence>
<name>A0A4D4L0W4_STRVO</name>
<keyword evidence="3" id="KW-1185">Reference proteome</keyword>
<evidence type="ECO:0000256" key="1">
    <source>
        <dbReference type="SAM" id="MobiDB-lite"/>
    </source>
</evidence>
<feature type="compositionally biased region" description="Basic and acidic residues" evidence="1">
    <location>
        <begin position="41"/>
        <end position="53"/>
    </location>
</feature>
<gene>
    <name evidence="2" type="ORF">SVIO_054280</name>
</gene>
<proteinExistence type="predicted"/>
<accession>A0A4D4L0W4</accession>
<reference evidence="2 3" key="1">
    <citation type="journal article" date="2020" name="Int. J. Syst. Evol. Microbiol.">
        <title>Reclassification of Streptomyces castelarensis and Streptomyces sporoclivatus as later heterotypic synonyms of Streptomyces antimycoticus.</title>
        <authorList>
            <person name="Komaki H."/>
            <person name="Tamura T."/>
        </authorList>
    </citation>
    <scope>NUCLEOTIDE SEQUENCE [LARGE SCALE GENOMIC DNA]</scope>
    <source>
        <strain evidence="2 3">NBRC 13459</strain>
    </source>
</reference>
<dbReference type="Proteomes" id="UP000301309">
    <property type="component" value="Unassembled WGS sequence"/>
</dbReference>
<comment type="caution">
    <text evidence="2">The sequence shown here is derived from an EMBL/GenBank/DDBJ whole genome shotgun (WGS) entry which is preliminary data.</text>
</comment>